<dbReference type="InterPro" id="IPR001444">
    <property type="entry name" value="Flag_bb_rod_N"/>
</dbReference>
<keyword evidence="8" id="KW-0969">Cilium</keyword>
<comment type="subunit">
    <text evidence="6">The basal body constitutes a major portion of the flagellar organelle and consists of a number of rings mounted on a central rod.</text>
</comment>
<evidence type="ECO:0000259" key="7">
    <source>
        <dbReference type="Pfam" id="PF00460"/>
    </source>
</evidence>
<name>A0A831ZZ72_9BACT</name>
<gene>
    <name evidence="8" type="primary">flgB</name>
    <name evidence="8" type="ORF">ENS06_05185</name>
</gene>
<dbReference type="PIRSF" id="PIRSF002889">
    <property type="entry name" value="Rod_FlgB"/>
    <property type="match status" value="1"/>
</dbReference>
<dbReference type="GO" id="GO:0030694">
    <property type="term" value="C:bacterial-type flagellum basal body, rod"/>
    <property type="evidence" value="ECO:0007669"/>
    <property type="project" value="InterPro"/>
</dbReference>
<evidence type="ECO:0000313" key="8">
    <source>
        <dbReference type="EMBL" id="HFK96703.1"/>
    </source>
</evidence>
<dbReference type="Pfam" id="PF00460">
    <property type="entry name" value="Flg_bb_rod"/>
    <property type="match status" value="1"/>
</dbReference>
<keyword evidence="8" id="KW-0282">Flagellum</keyword>
<dbReference type="AlphaFoldDB" id="A0A831ZZ72"/>
<evidence type="ECO:0000256" key="2">
    <source>
        <dbReference type="ARBA" id="ARBA00009677"/>
    </source>
</evidence>
<sequence length="128" mass="14178">MAGTHPIDRTVGLMQDRLNLSALNQKVVAANVANMNTPRYVAKRLSFEEALKESLEEGGISLVRTSPMHRDPTSVEGILKEPEVVETGPVDLDAEMMLLAHNSVEYQFMLTLLNKKFTLLRTAIEGGR</sequence>
<proteinExistence type="inferred from homology"/>
<evidence type="ECO:0000256" key="4">
    <source>
        <dbReference type="ARBA" id="ARBA00023143"/>
    </source>
</evidence>
<keyword evidence="4 6" id="KW-0975">Bacterial flagellum</keyword>
<reference evidence="8" key="1">
    <citation type="journal article" date="2020" name="mSystems">
        <title>Genome- and Community-Level Interaction Insights into Carbon Utilization and Element Cycling Functions of Hydrothermarchaeota in Hydrothermal Sediment.</title>
        <authorList>
            <person name="Zhou Z."/>
            <person name="Liu Y."/>
            <person name="Xu W."/>
            <person name="Pan J."/>
            <person name="Luo Z.H."/>
            <person name="Li M."/>
        </authorList>
    </citation>
    <scope>NUCLEOTIDE SEQUENCE [LARGE SCALE GENOMIC DNA]</scope>
    <source>
        <strain evidence="8">SpSt-456</strain>
    </source>
</reference>
<dbReference type="NCBIfam" id="TIGR01396">
    <property type="entry name" value="FlgB"/>
    <property type="match status" value="1"/>
</dbReference>
<accession>A0A831ZZ72</accession>
<dbReference type="InterPro" id="IPR006300">
    <property type="entry name" value="FlgB"/>
</dbReference>
<evidence type="ECO:0000256" key="3">
    <source>
        <dbReference type="ARBA" id="ARBA00014376"/>
    </source>
</evidence>
<comment type="similarity">
    <text evidence="2 6">Belongs to the flagella basal body rod proteins family.</text>
</comment>
<dbReference type="GO" id="GO:0071973">
    <property type="term" value="P:bacterial-type flagellum-dependent cell motility"/>
    <property type="evidence" value="ECO:0007669"/>
    <property type="project" value="InterPro"/>
</dbReference>
<evidence type="ECO:0000256" key="5">
    <source>
        <dbReference type="ARBA" id="ARBA00024934"/>
    </source>
</evidence>
<feature type="domain" description="Flagellar basal body rod protein N-terminal" evidence="7">
    <location>
        <begin position="17"/>
        <end position="40"/>
    </location>
</feature>
<comment type="subcellular location">
    <subcellularLocation>
        <location evidence="1 6">Bacterial flagellum basal body</location>
    </subcellularLocation>
</comment>
<dbReference type="EMBL" id="DSTK01000013">
    <property type="protein sequence ID" value="HFK96703.1"/>
    <property type="molecule type" value="Genomic_DNA"/>
</dbReference>
<evidence type="ECO:0000256" key="1">
    <source>
        <dbReference type="ARBA" id="ARBA00004117"/>
    </source>
</evidence>
<evidence type="ECO:0000256" key="6">
    <source>
        <dbReference type="PIRNR" id="PIRNR002889"/>
    </source>
</evidence>
<comment type="function">
    <text evidence="5 6">Structural component of flagellum, the bacterial motility apparatus. Part of the rod structure of flagellar basal body.</text>
</comment>
<keyword evidence="8" id="KW-0966">Cell projection</keyword>
<comment type="caution">
    <text evidence="8">The sequence shown here is derived from an EMBL/GenBank/DDBJ whole genome shotgun (WGS) entry which is preliminary data.</text>
</comment>
<organism evidence="8">
    <name type="scientific">Desulfacinum infernum</name>
    <dbReference type="NCBI Taxonomy" id="35837"/>
    <lineage>
        <taxon>Bacteria</taxon>
        <taxon>Pseudomonadati</taxon>
        <taxon>Thermodesulfobacteriota</taxon>
        <taxon>Syntrophobacteria</taxon>
        <taxon>Syntrophobacterales</taxon>
        <taxon>Syntrophobacteraceae</taxon>
        <taxon>Desulfacinum</taxon>
    </lineage>
</organism>
<protein>
    <recommendedName>
        <fullName evidence="3 6">Flagellar basal body rod protein FlgB</fullName>
    </recommendedName>
</protein>